<dbReference type="SUPFAM" id="SSF51905">
    <property type="entry name" value="FAD/NAD(P)-binding domain"/>
    <property type="match status" value="1"/>
</dbReference>
<dbReference type="EC" id="1.14.13.-" evidence="9"/>
<dbReference type="GO" id="GO:0071949">
    <property type="term" value="F:FAD binding"/>
    <property type="evidence" value="ECO:0007669"/>
    <property type="project" value="InterPro"/>
</dbReference>
<evidence type="ECO:0000256" key="5">
    <source>
        <dbReference type="ARBA" id="ARBA00022827"/>
    </source>
</evidence>
<accession>A0A839IQ80</accession>
<feature type="domain" description="FAD-binding" evidence="8">
    <location>
        <begin position="7"/>
        <end position="360"/>
    </location>
</feature>
<dbReference type="GO" id="GO:0006744">
    <property type="term" value="P:ubiquinone biosynthetic process"/>
    <property type="evidence" value="ECO:0007669"/>
    <property type="project" value="UniProtKB-UniPathway"/>
</dbReference>
<dbReference type="Pfam" id="PF01494">
    <property type="entry name" value="FAD_binding_3"/>
    <property type="match status" value="1"/>
</dbReference>
<dbReference type="NCBIfam" id="TIGR01984">
    <property type="entry name" value="UbiH"/>
    <property type="match status" value="1"/>
</dbReference>
<dbReference type="Gene3D" id="3.50.50.60">
    <property type="entry name" value="FAD/NAD(P)-binding domain"/>
    <property type="match status" value="2"/>
</dbReference>
<dbReference type="EMBL" id="JACJFM010000010">
    <property type="protein sequence ID" value="MBB1486860.1"/>
    <property type="molecule type" value="Genomic_DNA"/>
</dbReference>
<dbReference type="InterPro" id="IPR002938">
    <property type="entry name" value="FAD-bd"/>
</dbReference>
<evidence type="ECO:0000256" key="2">
    <source>
        <dbReference type="ARBA" id="ARBA00004749"/>
    </source>
</evidence>
<evidence type="ECO:0000256" key="6">
    <source>
        <dbReference type="ARBA" id="ARBA00023002"/>
    </source>
</evidence>
<dbReference type="GO" id="GO:0008681">
    <property type="term" value="F:2-octaprenyl-6-methoxyphenol hydroxylase activity"/>
    <property type="evidence" value="ECO:0007669"/>
    <property type="project" value="InterPro"/>
</dbReference>
<evidence type="ECO:0000259" key="8">
    <source>
        <dbReference type="Pfam" id="PF01494"/>
    </source>
</evidence>
<dbReference type="AlphaFoldDB" id="A0A839IQ80"/>
<keyword evidence="10" id="KW-1185">Reference proteome</keyword>
<keyword evidence="7" id="KW-0503">Monooxygenase</keyword>
<name>A0A839IQ80_9GAMM</name>
<sequence>MTKTQEFDIAIIGGGLVGASLACALEGFAREHQWSVAVIEAVDMPETTDGSHPDKFQPSYDARSTALSWGTRQIYQQMGLWQDLAPHAAAIRHIHVSDQGHLGATRLSAHEHNVEALGYVAPNQWLGRVLLNGVKSAQHVHWLCPYKVTAYQTGSDQHQLQLTSNHGEEQTVKARLVVLADGGQSGLKEQLQISDVSRSYDQFALVCNLTTSEPHNNRAFERFTPSGPMAWLPLTGERDIALVWTVPSDQIDEVAALDDDAFKSRLHDLFGFRLGGIERIGERYQYPLTLKRATEQVRPGLVVLGNAAHYMHPVAGQGYNLALRGVAELAGVLNEAALAGKSPGDLKVLLEYQQRRQQDQDTVIGFSDGLIRLFANNNFLLGHARAGGLMLLDRLKPAKRWFARQAMGLGSQAVRLKPIQTNNAREAR</sequence>
<dbReference type="InterPro" id="IPR051205">
    <property type="entry name" value="UbiH/COQ6_monooxygenase"/>
</dbReference>
<gene>
    <name evidence="9" type="primary">ubiH</name>
    <name evidence="9" type="synonym">visB</name>
    <name evidence="9" type="ORF">H4O21_09580</name>
</gene>
<dbReference type="NCBIfam" id="TIGR01988">
    <property type="entry name" value="Ubi-OHases"/>
    <property type="match status" value="1"/>
</dbReference>
<comment type="pathway">
    <text evidence="2">Cofactor biosynthesis; ubiquinone biosynthesis.</text>
</comment>
<evidence type="ECO:0000313" key="9">
    <source>
        <dbReference type="EMBL" id="MBB1486860.1"/>
    </source>
</evidence>
<evidence type="ECO:0000256" key="7">
    <source>
        <dbReference type="ARBA" id="ARBA00023033"/>
    </source>
</evidence>
<dbReference type="NCBIfam" id="NF004356">
    <property type="entry name" value="PRK05732.1"/>
    <property type="match status" value="1"/>
</dbReference>
<dbReference type="RefSeq" id="WP_182808646.1">
    <property type="nucleotide sequence ID" value="NZ_JACJFM010000010.1"/>
</dbReference>
<protein>
    <submittedName>
        <fullName evidence="9">2-octaprenyl-6-methoxyphenyl hydroxylase</fullName>
        <ecNumber evidence="9">1.14.13.-</ecNumber>
    </submittedName>
</protein>
<proteinExistence type="inferred from homology"/>
<dbReference type="PANTHER" id="PTHR43876:SF8">
    <property type="entry name" value="2-OCTAPRENYL-6-METHOXYPHENOL HYDROXYLASE"/>
    <property type="match status" value="1"/>
</dbReference>
<evidence type="ECO:0000256" key="1">
    <source>
        <dbReference type="ARBA" id="ARBA00001974"/>
    </source>
</evidence>
<keyword evidence="6 9" id="KW-0560">Oxidoreductase</keyword>
<organism evidence="9 10">
    <name type="scientific">Oceanospirillum sediminis</name>
    <dbReference type="NCBI Taxonomy" id="2760088"/>
    <lineage>
        <taxon>Bacteria</taxon>
        <taxon>Pseudomonadati</taxon>
        <taxon>Pseudomonadota</taxon>
        <taxon>Gammaproteobacteria</taxon>
        <taxon>Oceanospirillales</taxon>
        <taxon>Oceanospirillaceae</taxon>
        <taxon>Oceanospirillum</taxon>
    </lineage>
</organism>
<dbReference type="InterPro" id="IPR011295">
    <property type="entry name" value="UbiH"/>
</dbReference>
<evidence type="ECO:0000256" key="4">
    <source>
        <dbReference type="ARBA" id="ARBA00022630"/>
    </source>
</evidence>
<dbReference type="UniPathway" id="UPA00232"/>
<dbReference type="Proteomes" id="UP000565262">
    <property type="component" value="Unassembled WGS sequence"/>
</dbReference>
<comment type="cofactor">
    <cofactor evidence="1">
        <name>FAD</name>
        <dbReference type="ChEBI" id="CHEBI:57692"/>
    </cofactor>
</comment>
<dbReference type="PANTHER" id="PTHR43876">
    <property type="entry name" value="UBIQUINONE BIOSYNTHESIS MONOOXYGENASE COQ6, MITOCHONDRIAL"/>
    <property type="match status" value="1"/>
</dbReference>
<evidence type="ECO:0000256" key="3">
    <source>
        <dbReference type="ARBA" id="ARBA00005349"/>
    </source>
</evidence>
<dbReference type="InterPro" id="IPR010971">
    <property type="entry name" value="UbiH/COQ6"/>
</dbReference>
<keyword evidence="4" id="KW-0285">Flavoprotein</keyword>
<dbReference type="PROSITE" id="PS51257">
    <property type="entry name" value="PROKAR_LIPOPROTEIN"/>
    <property type="match status" value="1"/>
</dbReference>
<reference evidence="9 10" key="1">
    <citation type="submission" date="2020-08" db="EMBL/GenBank/DDBJ databases">
        <title>Oceanospirillum sp. nov. isolated from marine sediment.</title>
        <authorList>
            <person name="Ji X."/>
        </authorList>
    </citation>
    <scope>NUCLEOTIDE SEQUENCE [LARGE SCALE GENOMIC DNA]</scope>
    <source>
        <strain evidence="9 10">D5</strain>
    </source>
</reference>
<dbReference type="InterPro" id="IPR036188">
    <property type="entry name" value="FAD/NAD-bd_sf"/>
</dbReference>
<dbReference type="PRINTS" id="PR00420">
    <property type="entry name" value="RNGMNOXGNASE"/>
</dbReference>
<keyword evidence="5" id="KW-0274">FAD</keyword>
<evidence type="ECO:0000313" key="10">
    <source>
        <dbReference type="Proteomes" id="UP000565262"/>
    </source>
</evidence>
<comment type="caution">
    <text evidence="9">The sequence shown here is derived from an EMBL/GenBank/DDBJ whole genome shotgun (WGS) entry which is preliminary data.</text>
</comment>
<comment type="similarity">
    <text evidence="3">Belongs to the UbiH/COQ6 family.</text>
</comment>